<feature type="domain" description="Type II/III secretion system secretin-like" evidence="6">
    <location>
        <begin position="406"/>
        <end position="546"/>
    </location>
</feature>
<keyword evidence="9" id="KW-1185">Reference proteome</keyword>
<dbReference type="PANTHER" id="PTHR30332:SF24">
    <property type="entry name" value="SECRETIN GSPD-RELATED"/>
    <property type="match status" value="1"/>
</dbReference>
<keyword evidence="3" id="KW-0472">Membrane</keyword>
<sequence length="575" mass="59393">MTRSLPYVTATAAATAILFMLAGCGVQQVNREQASLDAQARSNYDNVRATRPVVAVHEGAWLLGEKIRASKPQPEVYDKRVVFKDSESATLRDIAAWIAENVGVQAVIDASVQTSSATNMATGSPASGSLSLPSPDAAGGTMRLPNLPPAAMASFPTVGAGGSSARDGQVFEPPRPPLRYVGSFKGFLDVVDAHYGVWSRYQDGTVTFFKTETRSFTLPSIADIASMNGSISTGDSSGSQSSQGPGGGSSTASSAQTSTGGSSNSGTGGQTITLGVQVSPWETLEKTAAAVAGPGAQVVADKNLGVLTITGTPPQCDRVDGWVKSLEAMFGKQVAIDVHVYQVQLTQEDNYGLNFTLAYKTAGGHTGFKVSGAAPPTVMSSSAPMTFGANILSGTLNGTNAAVQALSTLGNVSQLISRSGITQNGKLLALQAAKQQSYVSSTQSTQTASVGSSTTMQTATLVPGFTSSFLPKVIDGRILIDFDMTLSDLLNLQTFTSGSGSGQSSVQLPTMQVTRFEQSVSLKPGETLVLTGMRQQSTNSTNNGVGSPYMPLLGGGIDAQRADSVIAVVITARLL</sequence>
<dbReference type="PROSITE" id="PS51257">
    <property type="entry name" value="PROKAR_LIPOPROTEIN"/>
    <property type="match status" value="1"/>
</dbReference>
<dbReference type="RefSeq" id="WP_121278516.1">
    <property type="nucleotide sequence ID" value="NZ_RBZV01000005.1"/>
</dbReference>
<dbReference type="GO" id="GO:0019867">
    <property type="term" value="C:outer membrane"/>
    <property type="evidence" value="ECO:0007669"/>
    <property type="project" value="InterPro"/>
</dbReference>
<comment type="subcellular location">
    <subcellularLocation>
        <location evidence="1">Membrane</location>
    </subcellularLocation>
</comment>
<dbReference type="GO" id="GO:0009297">
    <property type="term" value="P:pilus assembly"/>
    <property type="evidence" value="ECO:0007669"/>
    <property type="project" value="InterPro"/>
</dbReference>
<evidence type="ECO:0000256" key="5">
    <source>
        <dbReference type="SAM" id="SignalP"/>
    </source>
</evidence>
<dbReference type="AlphaFoldDB" id="A0A494XAN6"/>
<evidence type="ECO:0000256" key="2">
    <source>
        <dbReference type="ARBA" id="ARBA00022729"/>
    </source>
</evidence>
<gene>
    <name evidence="8" type="ORF">D7S89_15190</name>
</gene>
<dbReference type="InterPro" id="IPR050810">
    <property type="entry name" value="Bact_Secretion_Sys_Channel"/>
</dbReference>
<dbReference type="InterPro" id="IPR011514">
    <property type="entry name" value="Secretin_N_2"/>
</dbReference>
<dbReference type="Pfam" id="PF07655">
    <property type="entry name" value="Secretin_N_2"/>
    <property type="match status" value="1"/>
</dbReference>
<keyword evidence="2 5" id="KW-0732">Signal</keyword>
<dbReference type="PANTHER" id="PTHR30332">
    <property type="entry name" value="PROBABLE GENERAL SECRETION PATHWAY PROTEIN D"/>
    <property type="match status" value="1"/>
</dbReference>
<proteinExistence type="predicted"/>
<evidence type="ECO:0000259" key="6">
    <source>
        <dbReference type="Pfam" id="PF00263"/>
    </source>
</evidence>
<evidence type="ECO:0000256" key="4">
    <source>
        <dbReference type="SAM" id="MobiDB-lite"/>
    </source>
</evidence>
<dbReference type="Proteomes" id="UP000280434">
    <property type="component" value="Unassembled WGS sequence"/>
</dbReference>
<reference evidence="8 9" key="1">
    <citation type="submission" date="2018-10" db="EMBL/GenBank/DDBJ databases">
        <title>Paraburkholderia sp. 7MK8-2, isolated from soil.</title>
        <authorList>
            <person name="Gao Z.-H."/>
            <person name="Qiu L.-H."/>
        </authorList>
    </citation>
    <scope>NUCLEOTIDE SEQUENCE [LARGE SCALE GENOMIC DNA]</scope>
    <source>
        <strain evidence="8 9">7MK8-2</strain>
    </source>
</reference>
<accession>A0A494XAN6</accession>
<name>A0A494XAN6_9BURK</name>
<dbReference type="InterPro" id="IPR004846">
    <property type="entry name" value="T2SS/T3SS_dom"/>
</dbReference>
<feature type="compositionally biased region" description="Low complexity" evidence="4">
    <location>
        <begin position="229"/>
        <end position="243"/>
    </location>
</feature>
<dbReference type="OrthoDB" id="6638496at2"/>
<evidence type="ECO:0000256" key="1">
    <source>
        <dbReference type="ARBA" id="ARBA00004370"/>
    </source>
</evidence>
<evidence type="ECO:0000313" key="8">
    <source>
        <dbReference type="EMBL" id="RKP47570.1"/>
    </source>
</evidence>
<feature type="chain" id="PRO_5019775220" evidence="5">
    <location>
        <begin position="23"/>
        <end position="575"/>
    </location>
</feature>
<dbReference type="GO" id="GO:0009306">
    <property type="term" value="P:protein secretion"/>
    <property type="evidence" value="ECO:0007669"/>
    <property type="project" value="InterPro"/>
</dbReference>
<organism evidence="8 9">
    <name type="scientific">Trinickia fusca</name>
    <dbReference type="NCBI Taxonomy" id="2419777"/>
    <lineage>
        <taxon>Bacteria</taxon>
        <taxon>Pseudomonadati</taxon>
        <taxon>Pseudomonadota</taxon>
        <taxon>Betaproteobacteria</taxon>
        <taxon>Burkholderiales</taxon>
        <taxon>Burkholderiaceae</taxon>
        <taxon>Trinickia</taxon>
    </lineage>
</organism>
<evidence type="ECO:0000256" key="3">
    <source>
        <dbReference type="ARBA" id="ARBA00023136"/>
    </source>
</evidence>
<protein>
    <submittedName>
        <fullName evidence="8">Pilus assembly protein PilN</fullName>
    </submittedName>
</protein>
<feature type="domain" description="Secretin N-terminal" evidence="7">
    <location>
        <begin position="213"/>
        <end position="296"/>
    </location>
</feature>
<feature type="region of interest" description="Disordered" evidence="4">
    <location>
        <begin position="229"/>
        <end position="272"/>
    </location>
</feature>
<evidence type="ECO:0000313" key="9">
    <source>
        <dbReference type="Proteomes" id="UP000280434"/>
    </source>
</evidence>
<evidence type="ECO:0000259" key="7">
    <source>
        <dbReference type="Pfam" id="PF07655"/>
    </source>
</evidence>
<comment type="caution">
    <text evidence="8">The sequence shown here is derived from an EMBL/GenBank/DDBJ whole genome shotgun (WGS) entry which is preliminary data.</text>
</comment>
<feature type="signal peptide" evidence="5">
    <location>
        <begin position="1"/>
        <end position="22"/>
    </location>
</feature>
<feature type="compositionally biased region" description="Low complexity" evidence="4">
    <location>
        <begin position="250"/>
        <end position="272"/>
    </location>
</feature>
<dbReference type="Pfam" id="PF00263">
    <property type="entry name" value="Secretin"/>
    <property type="match status" value="1"/>
</dbReference>
<dbReference type="EMBL" id="RBZV01000005">
    <property type="protein sequence ID" value="RKP47570.1"/>
    <property type="molecule type" value="Genomic_DNA"/>
</dbReference>